<keyword evidence="3 5" id="KW-0694">RNA-binding</keyword>
<feature type="binding site" evidence="5">
    <location>
        <position position="346"/>
    </location>
    <ligand>
        <name>substrate</name>
    </ligand>
</feature>
<dbReference type="SUPFAM" id="SSF55120">
    <property type="entry name" value="Pseudouridine synthase"/>
    <property type="match status" value="1"/>
</dbReference>
<name>B5I9R8_ACIB4</name>
<comment type="function">
    <text evidence="5">Responsible for synthesis of pseudouridine from uracil-54 and uracil-55 in the psi GC loop of transfer RNAs.</text>
</comment>
<dbReference type="Proteomes" id="UP000001400">
    <property type="component" value="Chromosome"/>
</dbReference>
<evidence type="ECO:0000259" key="7">
    <source>
        <dbReference type="Pfam" id="PF22023"/>
    </source>
</evidence>
<dbReference type="NCBIfam" id="TIGR01213">
    <property type="entry name" value="pseudo_Pus10arc"/>
    <property type="match status" value="1"/>
</dbReference>
<dbReference type="GO" id="GO:0031119">
    <property type="term" value="P:tRNA pseudouridine synthesis"/>
    <property type="evidence" value="ECO:0007669"/>
    <property type="project" value="UniProtKB-UniRule"/>
</dbReference>
<dbReference type="GO" id="GO:0000049">
    <property type="term" value="F:tRNA binding"/>
    <property type="evidence" value="ECO:0007669"/>
    <property type="project" value="InterPro"/>
</dbReference>
<dbReference type="PANTHER" id="PTHR21568:SF0">
    <property type="entry name" value="TRNA PSEUDOURIDINE SYNTHASE PUS10"/>
    <property type="match status" value="1"/>
</dbReference>
<evidence type="ECO:0000256" key="4">
    <source>
        <dbReference type="ARBA" id="ARBA00023235"/>
    </source>
</evidence>
<dbReference type="STRING" id="439481.Aboo_0643"/>
<evidence type="ECO:0000256" key="3">
    <source>
        <dbReference type="ARBA" id="ARBA00022884"/>
    </source>
</evidence>
<evidence type="ECO:0000259" key="6">
    <source>
        <dbReference type="Pfam" id="PF21238"/>
    </source>
</evidence>
<feature type="active site" description="Nucleophile" evidence="5">
    <location>
        <position position="213"/>
    </location>
</feature>
<dbReference type="InterPro" id="IPR039894">
    <property type="entry name" value="Pus10-like"/>
</dbReference>
<dbReference type="eggNOG" id="arCOG01015">
    <property type="taxonomic scope" value="Archaea"/>
</dbReference>
<evidence type="ECO:0000313" key="9">
    <source>
        <dbReference type="Proteomes" id="UP000001400"/>
    </source>
</evidence>
<dbReference type="InterPro" id="IPR048741">
    <property type="entry name" value="Pus10-like_C"/>
</dbReference>
<dbReference type="EC" id="5.4.99.25" evidence="5"/>
<dbReference type="PANTHER" id="PTHR21568">
    <property type="entry name" value="TRNA PSEUDOURIDINE SYNTHASE PUS10"/>
    <property type="match status" value="1"/>
</dbReference>
<proteinExistence type="inferred from homology"/>
<dbReference type="OrthoDB" id="10348at2157"/>
<keyword evidence="2 5" id="KW-0819">tRNA processing</keyword>
<keyword evidence="4 5" id="KW-0413">Isomerase</keyword>
<evidence type="ECO:0000313" key="8">
    <source>
        <dbReference type="EMBL" id="ADD08454.1"/>
    </source>
</evidence>
<dbReference type="HOGENOM" id="CLU_028780_2_0_2"/>
<accession>B5I9R8</accession>
<dbReference type="KEGG" id="abi:Aboo_0643"/>
<dbReference type="FunFam" id="3.30.70.2510:FF:000001">
    <property type="entry name" value="tRNA pseudouridine synthase Pus10"/>
    <property type="match status" value="1"/>
</dbReference>
<dbReference type="Pfam" id="PF22023">
    <property type="entry name" value="Pus10_THUMP_arc"/>
    <property type="match status" value="1"/>
</dbReference>
<keyword evidence="9" id="KW-1185">Reference proteome</keyword>
<dbReference type="GeneID" id="8827589"/>
<evidence type="ECO:0000256" key="2">
    <source>
        <dbReference type="ARBA" id="ARBA00022694"/>
    </source>
</evidence>
<protein>
    <recommendedName>
        <fullName evidence="5">tRNA pseudouridine synthase Pus10</fullName>
        <ecNumber evidence="5">5.4.99.25</ecNumber>
    </recommendedName>
    <alternativeName>
        <fullName evidence="5">tRNA pseudouridine 54/55 synthase</fullName>
        <shortName evidence="5">Psi54/55 synthase</shortName>
    </alternativeName>
</protein>
<dbReference type="InterPro" id="IPR020103">
    <property type="entry name" value="PsdUridine_synth_cat_dom_sf"/>
</dbReference>
<dbReference type="GO" id="GO:0160148">
    <property type="term" value="F:tRNA pseudouridine(55) synthase activity"/>
    <property type="evidence" value="ECO:0007669"/>
    <property type="project" value="UniProtKB-EC"/>
</dbReference>
<dbReference type="HAMAP" id="MF_01893">
    <property type="entry name" value="Pus10_arch"/>
    <property type="match status" value="1"/>
</dbReference>
<comment type="catalytic activity">
    <reaction evidence="5">
        <text>uridine(54) in tRNA = pseudouridine(54) in tRNA</text>
        <dbReference type="Rhea" id="RHEA:57876"/>
        <dbReference type="Rhea" id="RHEA-COMP:10193"/>
        <dbReference type="Rhea" id="RHEA-COMP:14141"/>
        <dbReference type="ChEBI" id="CHEBI:65314"/>
        <dbReference type="ChEBI" id="CHEBI:65315"/>
    </reaction>
</comment>
<comment type="catalytic activity">
    <reaction evidence="5">
        <text>uridine(55) in tRNA = pseudouridine(55) in tRNA</text>
        <dbReference type="Rhea" id="RHEA:42532"/>
        <dbReference type="Rhea" id="RHEA-COMP:10101"/>
        <dbReference type="Rhea" id="RHEA-COMP:10102"/>
        <dbReference type="ChEBI" id="CHEBI:65314"/>
        <dbReference type="ChEBI" id="CHEBI:65315"/>
        <dbReference type="EC" id="5.4.99.25"/>
    </reaction>
</comment>
<reference evidence="8" key="1">
    <citation type="submission" date="2010-02" db="EMBL/GenBank/DDBJ databases">
        <title>Complete sequence of Aciduliprofundum boonei T469.</title>
        <authorList>
            <consortium name="US DOE Joint Genome Institute"/>
            <person name="Lucas S."/>
            <person name="Copeland A."/>
            <person name="Lapidus A."/>
            <person name="Cheng J.-F."/>
            <person name="Bruce D."/>
            <person name="Goodwin L."/>
            <person name="Pitluck S."/>
            <person name="Saunders E."/>
            <person name="Detter J.C."/>
            <person name="Han C."/>
            <person name="Tapia R."/>
            <person name="Land M."/>
            <person name="Hauser L."/>
            <person name="Kyrpides N."/>
            <person name="Mikhailova N."/>
            <person name="Flores G."/>
            <person name="Reysenbach A.-L."/>
            <person name="Woyke T."/>
        </authorList>
    </citation>
    <scope>NUCLEOTIDE SEQUENCE</scope>
    <source>
        <strain evidence="8">T469</strain>
    </source>
</reference>
<feature type="domain" description="Pus10-like C-terminal" evidence="6">
    <location>
        <begin position="162"/>
        <end position="380"/>
    </location>
</feature>
<dbReference type="Gene3D" id="3.30.70.2510">
    <property type="match status" value="1"/>
</dbReference>
<comment type="similarity">
    <text evidence="1 5">Belongs to the pseudouridine synthase Pus10 family.</text>
</comment>
<feature type="domain" description="Pus10 THUMP" evidence="7">
    <location>
        <begin position="71"/>
        <end position="147"/>
    </location>
</feature>
<dbReference type="InterPro" id="IPR055174">
    <property type="entry name" value="Pus10_THUMP_arc"/>
</dbReference>
<evidence type="ECO:0000256" key="5">
    <source>
        <dbReference type="HAMAP-Rule" id="MF_01893"/>
    </source>
</evidence>
<gene>
    <name evidence="5" type="primary">pus10</name>
    <name evidence="8" type="ordered locus">Aboo_0643</name>
</gene>
<evidence type="ECO:0000256" key="1">
    <source>
        <dbReference type="ARBA" id="ARBA00009652"/>
    </source>
</evidence>
<dbReference type="AlphaFoldDB" id="B5I9R8"/>
<dbReference type="Pfam" id="PF21238">
    <property type="entry name" value="Pus10_C"/>
    <property type="match status" value="1"/>
</dbReference>
<sequence length="383" mass="43877">MEKIKIESAKLPLCDHCLGRLYAMLGHGLSNDERGKAIRTIYAMENNLNLSSIYPENCELCNNIFSRLDDYAKHIANMLKDIEYETFMIGSRFSQETMEREKELQDEFGNLGEPINREFNRELGKKVMEITGKEATIKDPDVTIIVDTEYDDFEIEIKPLLIYGRYRKLVRGIPQTKWPSGKYKESVEEIIAKPIMEVTKGEGHALHGMGREDIDALMLGNGRPFIIEIKMPKRRKINLDEIAKKINLSGKVEVLDLRFASKKEIVQIKSSEPKKRYRVGIKVDASAEELKSALDSLIGKISQRTPTRVKHRRADKVRIKEVYEVKLIGKDNEAWVVEVLAQSGTYIKELMHGDNGRTSPSLAEKLGKKLEVLWLDVIEILDR</sequence>
<dbReference type="Gene3D" id="3.30.70.3190">
    <property type="match status" value="1"/>
</dbReference>
<organism evidence="8 9">
    <name type="scientific">Aciduliprofundum boonei (strain DSM 19572 / T469)</name>
    <dbReference type="NCBI Taxonomy" id="439481"/>
    <lineage>
        <taxon>Archaea</taxon>
        <taxon>Methanobacteriati</taxon>
        <taxon>Thermoplasmatota</taxon>
        <taxon>DHVE2 group</taxon>
        <taxon>Candidatus Aciduliprofundum</taxon>
    </lineage>
</organism>
<dbReference type="InterPro" id="IPR005912">
    <property type="entry name" value="Pus10"/>
</dbReference>
<dbReference type="RefSeq" id="WP_008082343.1">
    <property type="nucleotide sequence ID" value="NC_013926.1"/>
</dbReference>
<feature type="binding site" evidence="5">
    <location>
        <position position="277"/>
    </location>
    <ligand>
        <name>substrate</name>
    </ligand>
</feature>
<dbReference type="EMBL" id="CP001941">
    <property type="protein sequence ID" value="ADD08454.1"/>
    <property type="molecule type" value="Genomic_DNA"/>
</dbReference>